<feature type="compositionally biased region" description="Polar residues" evidence="9">
    <location>
        <begin position="411"/>
        <end position="423"/>
    </location>
</feature>
<dbReference type="GO" id="GO:0005509">
    <property type="term" value="F:calcium ion binding"/>
    <property type="evidence" value="ECO:0007669"/>
    <property type="project" value="InterPro"/>
</dbReference>
<dbReference type="GO" id="GO:0090090">
    <property type="term" value="P:negative regulation of canonical Wnt signaling pathway"/>
    <property type="evidence" value="ECO:0007669"/>
    <property type="project" value="UniProtKB-ARBA"/>
</dbReference>
<evidence type="ECO:0000256" key="1">
    <source>
        <dbReference type="ARBA" id="ARBA00007081"/>
    </source>
</evidence>
<dbReference type="InterPro" id="IPR018247">
    <property type="entry name" value="EF_Hand_1_Ca_BS"/>
</dbReference>
<keyword evidence="6 8" id="KW-0106">Calcium</keyword>
<keyword evidence="4 8" id="KW-0879">Wnt signaling pathway</keyword>
<evidence type="ECO:0000259" key="10">
    <source>
        <dbReference type="PROSITE" id="PS50222"/>
    </source>
</evidence>
<gene>
    <name evidence="12" type="primary">nkd2b</name>
</gene>
<dbReference type="PROSITE" id="PS50222">
    <property type="entry name" value="EF_HAND_2"/>
    <property type="match status" value="1"/>
</dbReference>
<feature type="region of interest" description="Disordered" evidence="9">
    <location>
        <begin position="173"/>
        <end position="234"/>
    </location>
</feature>
<dbReference type="CTD" id="794221"/>
<accession>A0A8U0TZ07</accession>
<feature type="region of interest" description="Disordered" evidence="9">
    <location>
        <begin position="87"/>
        <end position="109"/>
    </location>
</feature>
<keyword evidence="11" id="KW-1185">Reference proteome</keyword>
<dbReference type="PANTHER" id="PTHR22611:SF1">
    <property type="entry name" value="PROTEIN NAKED CUTICLE HOMOLOG 2"/>
    <property type="match status" value="1"/>
</dbReference>
<evidence type="ECO:0000256" key="6">
    <source>
        <dbReference type="ARBA" id="ARBA00022837"/>
    </source>
</evidence>
<feature type="domain" description="EF-hand" evidence="10">
    <location>
        <begin position="124"/>
        <end position="159"/>
    </location>
</feature>
<dbReference type="InterPro" id="IPR011992">
    <property type="entry name" value="EF-hand-dom_pair"/>
</dbReference>
<evidence type="ECO:0000256" key="8">
    <source>
        <dbReference type="RuleBase" id="RU367060"/>
    </source>
</evidence>
<dbReference type="Gene3D" id="1.10.238.10">
    <property type="entry name" value="EF-hand"/>
    <property type="match status" value="1"/>
</dbReference>
<feature type="region of interest" description="Disordered" evidence="9">
    <location>
        <begin position="1"/>
        <end position="20"/>
    </location>
</feature>
<evidence type="ECO:0000313" key="11">
    <source>
        <dbReference type="Proteomes" id="UP000808372"/>
    </source>
</evidence>
<keyword evidence="2 8" id="KW-1003">Cell membrane</keyword>
<dbReference type="GeneID" id="120031464"/>
<dbReference type="RefSeq" id="XP_038833165.1">
    <property type="nucleotide sequence ID" value="XM_038977237.1"/>
</dbReference>
<evidence type="ECO:0000313" key="12">
    <source>
        <dbReference type="RefSeq" id="XP_038833165.1"/>
    </source>
</evidence>
<dbReference type="SUPFAM" id="SSF47473">
    <property type="entry name" value="EF-hand"/>
    <property type="match status" value="1"/>
</dbReference>
<dbReference type="KEGG" id="snh:120031464"/>
<evidence type="ECO:0000256" key="9">
    <source>
        <dbReference type="SAM" id="MobiDB-lite"/>
    </source>
</evidence>
<dbReference type="PROSITE" id="PS00018">
    <property type="entry name" value="EF_HAND_1"/>
    <property type="match status" value="1"/>
</dbReference>
<dbReference type="GO" id="GO:0005737">
    <property type="term" value="C:cytoplasm"/>
    <property type="evidence" value="ECO:0007669"/>
    <property type="project" value="UniProtKB-SubCell"/>
</dbReference>
<evidence type="ECO:0000256" key="3">
    <source>
        <dbReference type="ARBA" id="ARBA00022490"/>
    </source>
</evidence>
<dbReference type="PANTHER" id="PTHR22611">
    <property type="entry name" value="PROTEIN NAKED CUTICLE"/>
    <property type="match status" value="1"/>
</dbReference>
<keyword evidence="7" id="KW-0472">Membrane</keyword>
<feature type="compositionally biased region" description="Gly residues" evidence="9">
    <location>
        <begin position="329"/>
        <end position="340"/>
    </location>
</feature>
<sequence>MGKLQSKHAGKRRENPEGDSFVVNAFLRRAMEECERYSSSDHKLNNIQEFPHSELKERQLLDHHCPLEVVLPPEKAAEGCDSYLQYPHTDPGPDRQLLRGGDAGKASGKKRISLDDLECDVSVEEDNRQEWIFTLYDFDNSGKVTKEDMSSLMHTIYDVVDASVNHSSCHSKRKTLRVKLTVTPEPGARRRDPISTGPDRESGRLHQEEGRSADRRLSSHIRPAHPGQSSEGQHYCVDENTERRNHYLDLAGIENYTSRFEGSTPPPPPQETHVQTSQSQNRSRSQEPEAHAAHAHQRRSQVISENYSPLEARGRGASHFLKSPKGTSKGAGVGGTNGGIERGKSSKYHAGGHYPPQPPPLQTLLHTGNSSSGGHGGQDVYHLPFSSHHQHPLQHSHSKRLRAKAREGQGLSPSKTPLSPHSNPQHQHQHQQHQQQAPPPPPCLEREKEREQGSGSFVLPLVQRHEHRHHHEHHHHHHYHHHHQT</sequence>
<dbReference type="InterPro" id="IPR002048">
    <property type="entry name" value="EF_hand_dom"/>
</dbReference>
<feature type="region of interest" description="Disordered" evidence="9">
    <location>
        <begin position="257"/>
        <end position="302"/>
    </location>
</feature>
<evidence type="ECO:0000256" key="4">
    <source>
        <dbReference type="ARBA" id="ARBA00022687"/>
    </source>
</evidence>
<organism evidence="11 12">
    <name type="scientific">Salvelinus namaycush</name>
    <name type="common">Lake trout</name>
    <name type="synonym">Salmo namaycush</name>
    <dbReference type="NCBI Taxonomy" id="8040"/>
    <lineage>
        <taxon>Eukaryota</taxon>
        <taxon>Metazoa</taxon>
        <taxon>Chordata</taxon>
        <taxon>Craniata</taxon>
        <taxon>Vertebrata</taxon>
        <taxon>Euteleostomi</taxon>
        <taxon>Actinopterygii</taxon>
        <taxon>Neopterygii</taxon>
        <taxon>Teleostei</taxon>
        <taxon>Protacanthopterygii</taxon>
        <taxon>Salmoniformes</taxon>
        <taxon>Salmonidae</taxon>
        <taxon>Salmoninae</taxon>
        <taxon>Salvelinus</taxon>
    </lineage>
</organism>
<comment type="subcellular location">
    <subcellularLocation>
        <location evidence="8">Cell membrane</location>
    </subcellularLocation>
    <subcellularLocation>
        <location evidence="8">Cytoplasm</location>
    </subcellularLocation>
</comment>
<feature type="compositionally biased region" description="Basic residues" evidence="9">
    <location>
        <begin position="388"/>
        <end position="403"/>
    </location>
</feature>
<comment type="similarity">
    <text evidence="1 8">Belongs to the NKD family.</text>
</comment>
<proteinExistence type="inferred from homology"/>
<evidence type="ECO:0000256" key="5">
    <source>
        <dbReference type="ARBA" id="ARBA00022723"/>
    </source>
</evidence>
<name>A0A8U0TZ07_SALNM</name>
<dbReference type="InterPro" id="IPR040140">
    <property type="entry name" value="Nkd-like"/>
</dbReference>
<feature type="compositionally biased region" description="Basic residues" evidence="9">
    <location>
        <begin position="1"/>
        <end position="11"/>
    </location>
</feature>
<reference evidence="12" key="1">
    <citation type="submission" date="2025-08" db="UniProtKB">
        <authorList>
            <consortium name="RefSeq"/>
        </authorList>
    </citation>
    <scope>IDENTIFICATION</scope>
    <source>
        <tissue evidence="12">White muscle</tissue>
    </source>
</reference>
<dbReference type="GO" id="GO:0016055">
    <property type="term" value="P:Wnt signaling pathway"/>
    <property type="evidence" value="ECO:0007669"/>
    <property type="project" value="UniProtKB-UniRule"/>
</dbReference>
<protein>
    <recommendedName>
        <fullName evidence="8">Protein naked cuticle homolog</fullName>
    </recommendedName>
</protein>
<keyword evidence="5 8" id="KW-0479">Metal-binding</keyword>
<dbReference type="AlphaFoldDB" id="A0A8U0TZ07"/>
<evidence type="ECO:0000256" key="2">
    <source>
        <dbReference type="ARBA" id="ARBA00022475"/>
    </source>
</evidence>
<dbReference type="Proteomes" id="UP000808372">
    <property type="component" value="Chromosome 37"/>
</dbReference>
<feature type="region of interest" description="Disordered" evidence="9">
    <location>
        <begin position="466"/>
        <end position="485"/>
    </location>
</feature>
<feature type="region of interest" description="Disordered" evidence="9">
    <location>
        <begin position="317"/>
        <end position="452"/>
    </location>
</feature>
<feature type="compositionally biased region" description="Basic and acidic residues" evidence="9">
    <location>
        <begin position="187"/>
        <end position="217"/>
    </location>
</feature>
<comment type="function">
    <text evidence="8">Cell autonomous antagonist of the canonical Wnt signaling pathway.</text>
</comment>
<dbReference type="GO" id="GO:0005886">
    <property type="term" value="C:plasma membrane"/>
    <property type="evidence" value="ECO:0007669"/>
    <property type="project" value="UniProtKB-SubCell"/>
</dbReference>
<evidence type="ECO:0000256" key="7">
    <source>
        <dbReference type="ARBA" id="ARBA00023136"/>
    </source>
</evidence>
<keyword evidence="3" id="KW-0963">Cytoplasm</keyword>